<dbReference type="Proteomes" id="UP000031532">
    <property type="component" value="Unassembled WGS sequence"/>
</dbReference>
<dbReference type="PANTHER" id="PTHR43685:SF2">
    <property type="entry name" value="GLYCOSYLTRANSFERASE 2-LIKE DOMAIN-CONTAINING PROTEIN"/>
    <property type="match status" value="1"/>
</dbReference>
<gene>
    <name evidence="2" type="ORF">QH73_0004775</name>
</gene>
<dbReference type="PANTHER" id="PTHR43685">
    <property type="entry name" value="GLYCOSYLTRANSFERASE"/>
    <property type="match status" value="1"/>
</dbReference>
<evidence type="ECO:0000313" key="2">
    <source>
        <dbReference type="EMBL" id="NHC33983.1"/>
    </source>
</evidence>
<evidence type="ECO:0000313" key="3">
    <source>
        <dbReference type="Proteomes" id="UP000031532"/>
    </source>
</evidence>
<dbReference type="SUPFAM" id="SSF53448">
    <property type="entry name" value="Nucleotide-diphospho-sugar transferases"/>
    <property type="match status" value="1"/>
</dbReference>
<keyword evidence="3" id="KW-1185">Reference proteome</keyword>
<comment type="caution">
    <text evidence="2">The sequence shown here is derived from an EMBL/GenBank/DDBJ whole genome shotgun (WGS) entry which is preliminary data.</text>
</comment>
<name>A0A9X5E2I6_9CYAN</name>
<sequence>MVEATIAVVVVTYNRKKLLIECLDAILAGTRLPDKIILVDNGSTDDTPNFLKAEGYLTNQLIDYIRLSENTGGAGGFYQGVKYGYEAGYDWLWLMDDDAEPEIDALEKLSQYLDEPNVSALANLKIDLEGEILHPHLGFFDRQTHQNDFDFDIEIHKKIEDDLVKKHQALEIAFSSFVGILVSKKAIEEVGFPNQEFFIRGDDLEYCLRLNKAGKILLVTNSVILHKEAGDPGAIVKHFLGKISYRTKYSRIWLTYFETRNAIWLRKNYASKTRFYFRTIKYYCRSLIAILLFDDRKFKRLQFLTEAYQDGLKGYFDNNKPKILYEEKL</sequence>
<dbReference type="CDD" id="cd04185">
    <property type="entry name" value="GT_2_like_b"/>
    <property type="match status" value="1"/>
</dbReference>
<accession>A0A9X5E2I6</accession>
<reference evidence="2 3" key="1">
    <citation type="journal article" date="2015" name="Genome Announc.">
        <title>Draft Genome Sequence of the Terrestrial Cyanobacterium Scytonema millei VB511283, Isolated from Eastern India.</title>
        <authorList>
            <person name="Sen D."/>
            <person name="Chandrababunaidu M.M."/>
            <person name="Singh D."/>
            <person name="Sanghi N."/>
            <person name="Ghorai A."/>
            <person name="Mishra G.P."/>
            <person name="Madduluri M."/>
            <person name="Adhikary S.P."/>
            <person name="Tripathy S."/>
        </authorList>
    </citation>
    <scope>NUCLEOTIDE SEQUENCE [LARGE SCALE GENOMIC DNA]</scope>
    <source>
        <strain evidence="2 3">VB511283</strain>
    </source>
</reference>
<dbReference type="RefSeq" id="WP_039715441.1">
    <property type="nucleotide sequence ID" value="NZ_JTJC03000001.1"/>
</dbReference>
<organism evidence="2 3">
    <name type="scientific">Scytonema millei VB511283</name>
    <dbReference type="NCBI Taxonomy" id="1245923"/>
    <lineage>
        <taxon>Bacteria</taxon>
        <taxon>Bacillati</taxon>
        <taxon>Cyanobacteriota</taxon>
        <taxon>Cyanophyceae</taxon>
        <taxon>Nostocales</taxon>
        <taxon>Scytonemataceae</taxon>
        <taxon>Scytonema</taxon>
    </lineage>
</organism>
<dbReference type="EMBL" id="JTJC03000001">
    <property type="protein sequence ID" value="NHC33983.1"/>
    <property type="molecule type" value="Genomic_DNA"/>
</dbReference>
<dbReference type="OrthoDB" id="9806824at2"/>
<dbReference type="Pfam" id="PF00535">
    <property type="entry name" value="Glycos_transf_2"/>
    <property type="match status" value="1"/>
</dbReference>
<dbReference type="InterPro" id="IPR029044">
    <property type="entry name" value="Nucleotide-diphossugar_trans"/>
</dbReference>
<protein>
    <submittedName>
        <fullName evidence="2">Glycosyltransferase</fullName>
    </submittedName>
</protein>
<feature type="domain" description="Glycosyltransferase 2-like" evidence="1">
    <location>
        <begin position="8"/>
        <end position="145"/>
    </location>
</feature>
<dbReference type="InterPro" id="IPR050834">
    <property type="entry name" value="Glycosyltransf_2"/>
</dbReference>
<evidence type="ECO:0000259" key="1">
    <source>
        <dbReference type="Pfam" id="PF00535"/>
    </source>
</evidence>
<proteinExistence type="predicted"/>
<dbReference type="InterPro" id="IPR001173">
    <property type="entry name" value="Glyco_trans_2-like"/>
</dbReference>
<dbReference type="AlphaFoldDB" id="A0A9X5E2I6"/>
<dbReference type="Gene3D" id="3.90.550.10">
    <property type="entry name" value="Spore Coat Polysaccharide Biosynthesis Protein SpsA, Chain A"/>
    <property type="match status" value="1"/>
</dbReference>